<sequence>MTGWDALDAELARWVETGRRCPVWLRDDDAVAATPALGRFLTLCRSAGIAPGLAVIPAHATPSLADPLRRHPEVAVLVHGWAHTNHAAAGEKKAEFGMGRSAEARRGDAARGLETLNGLFTGRLLPLFVPPWNRMGADMPELLASAGFRAASGFGRRPEAATTGFRWLNTQIDLIDWRGSRSAMETDALLDGLCRQLADRREQGGASIEPIGLLTHHLVHDAAVWRLLEALLDRLAGHPALDWPAVAVLIGEAARP</sequence>
<dbReference type="RefSeq" id="WP_126995944.1">
    <property type="nucleotide sequence ID" value="NZ_JBNPXW010000006.1"/>
</dbReference>
<dbReference type="Gene3D" id="3.20.20.370">
    <property type="entry name" value="Glycoside hydrolase/deacetylase"/>
    <property type="match status" value="1"/>
</dbReference>
<dbReference type="CDD" id="cd10928">
    <property type="entry name" value="CE4_u4"/>
    <property type="match status" value="1"/>
</dbReference>
<reference evidence="1 2" key="1">
    <citation type="submission" date="2018-12" db="EMBL/GenBank/DDBJ databases">
        <authorList>
            <person name="Yang Y."/>
        </authorList>
    </citation>
    <scope>NUCLEOTIDE SEQUENCE [LARGE SCALE GENOMIC DNA]</scope>
    <source>
        <strain evidence="1 2">GSF71</strain>
    </source>
</reference>
<proteinExistence type="predicted"/>
<accession>A0A3S0WX83</accession>
<dbReference type="EMBL" id="RZIJ01000003">
    <property type="protein sequence ID" value="RUQ74671.1"/>
    <property type="molecule type" value="Genomic_DNA"/>
</dbReference>
<evidence type="ECO:0000313" key="1">
    <source>
        <dbReference type="EMBL" id="RUQ74671.1"/>
    </source>
</evidence>
<dbReference type="OrthoDB" id="6086702at2"/>
<dbReference type="Proteomes" id="UP000280346">
    <property type="component" value="Unassembled WGS sequence"/>
</dbReference>
<name>A0A3S0WX83_9PROT</name>
<dbReference type="SUPFAM" id="SSF88713">
    <property type="entry name" value="Glycoside hydrolase/deacetylase"/>
    <property type="match status" value="1"/>
</dbReference>
<dbReference type="InterPro" id="IPR049591">
    <property type="entry name" value="CE4_u4-like"/>
</dbReference>
<organism evidence="1 2">
    <name type="scientific">Azospirillum doebereinerae</name>
    <dbReference type="NCBI Taxonomy" id="92933"/>
    <lineage>
        <taxon>Bacteria</taxon>
        <taxon>Pseudomonadati</taxon>
        <taxon>Pseudomonadota</taxon>
        <taxon>Alphaproteobacteria</taxon>
        <taxon>Rhodospirillales</taxon>
        <taxon>Azospirillaceae</taxon>
        <taxon>Azospirillum</taxon>
    </lineage>
</organism>
<evidence type="ECO:0000313" key="2">
    <source>
        <dbReference type="Proteomes" id="UP000280346"/>
    </source>
</evidence>
<evidence type="ECO:0008006" key="3">
    <source>
        <dbReference type="Google" id="ProtNLM"/>
    </source>
</evidence>
<dbReference type="InterPro" id="IPR011330">
    <property type="entry name" value="Glyco_hydro/deAcase_b/a-brl"/>
</dbReference>
<protein>
    <recommendedName>
        <fullName evidence="3">Polysaccharide deacetylase</fullName>
    </recommendedName>
</protein>
<dbReference type="GO" id="GO:0005975">
    <property type="term" value="P:carbohydrate metabolic process"/>
    <property type="evidence" value="ECO:0007669"/>
    <property type="project" value="InterPro"/>
</dbReference>
<keyword evidence="2" id="KW-1185">Reference proteome</keyword>
<gene>
    <name evidence="1" type="ORF">EJ913_06465</name>
</gene>
<dbReference type="AlphaFoldDB" id="A0A3S0WX83"/>
<comment type="caution">
    <text evidence="1">The sequence shown here is derived from an EMBL/GenBank/DDBJ whole genome shotgun (WGS) entry which is preliminary data.</text>
</comment>